<comment type="caution">
    <text evidence="2">The sequence shown here is derived from an EMBL/GenBank/DDBJ whole genome shotgun (WGS) entry which is preliminary data.</text>
</comment>
<dbReference type="AlphaFoldDB" id="A0AA38XUY3"/>
<name>A0AA38XUY3_9EURO</name>
<dbReference type="EMBL" id="JAPDRN010000111">
    <property type="protein sequence ID" value="KAJ9622115.1"/>
    <property type="molecule type" value="Genomic_DNA"/>
</dbReference>
<feature type="compositionally biased region" description="Pro residues" evidence="1">
    <location>
        <begin position="371"/>
        <end position="381"/>
    </location>
</feature>
<evidence type="ECO:0000313" key="3">
    <source>
        <dbReference type="Proteomes" id="UP001172681"/>
    </source>
</evidence>
<dbReference type="Proteomes" id="UP001172681">
    <property type="component" value="Unassembled WGS sequence"/>
</dbReference>
<feature type="region of interest" description="Disordered" evidence="1">
    <location>
        <begin position="363"/>
        <end position="389"/>
    </location>
</feature>
<feature type="region of interest" description="Disordered" evidence="1">
    <location>
        <begin position="285"/>
        <end position="315"/>
    </location>
</feature>
<evidence type="ECO:0000256" key="1">
    <source>
        <dbReference type="SAM" id="MobiDB-lite"/>
    </source>
</evidence>
<proteinExistence type="predicted"/>
<gene>
    <name evidence="2" type="ORF">H2204_011696</name>
</gene>
<organism evidence="2 3">
    <name type="scientific">Knufia peltigerae</name>
    <dbReference type="NCBI Taxonomy" id="1002370"/>
    <lineage>
        <taxon>Eukaryota</taxon>
        <taxon>Fungi</taxon>
        <taxon>Dikarya</taxon>
        <taxon>Ascomycota</taxon>
        <taxon>Pezizomycotina</taxon>
        <taxon>Eurotiomycetes</taxon>
        <taxon>Chaetothyriomycetidae</taxon>
        <taxon>Chaetothyriales</taxon>
        <taxon>Trichomeriaceae</taxon>
        <taxon>Knufia</taxon>
    </lineage>
</organism>
<feature type="region of interest" description="Disordered" evidence="1">
    <location>
        <begin position="252"/>
        <end position="271"/>
    </location>
</feature>
<accession>A0AA38XUY3</accession>
<feature type="compositionally biased region" description="Polar residues" evidence="1">
    <location>
        <begin position="259"/>
        <end position="271"/>
    </location>
</feature>
<reference evidence="2" key="1">
    <citation type="submission" date="2022-10" db="EMBL/GenBank/DDBJ databases">
        <title>Culturing micro-colonial fungi from biological soil crusts in the Mojave desert and describing Neophaeococcomyces mojavensis, and introducing the new genera and species Taxawa tesnikishii.</title>
        <authorList>
            <person name="Kurbessoian T."/>
            <person name="Stajich J.E."/>
        </authorList>
    </citation>
    <scope>NUCLEOTIDE SEQUENCE</scope>
    <source>
        <strain evidence="2">TK_35</strain>
    </source>
</reference>
<sequence length="671" mass="74278">MSALPITEAHDATGTRASSQAEVLTALLAHILENVLRLVNVMPHSPYILSLLSLDLLYRRVYGYPAALAYFRYIGDLSTVQAAPPKKDAIDLGDWSLRTHGTSNFPRKAAAEILSAIPGSQGFCLWPDGNLEIIMLPGKLVKWYSKPDIPCLAGIRIRLSQLQIAGSDTITTERMRCLLTRKLCAQVSKPVSRLKRLNEVKSYLLARARHRKLQTQNVWKWRSRSQMARLRKQTALLQKSLLHHVSVSTSRPSRKGIAFSSSPPTTRDTQPLQEEATAMHEIWQQKQSEYRDATSRVLNSSRNERHHGQCSRKHTSAACSEADAVPAPVAPQLNGTVATKRLDAGTHEANGIVQEPTMAAISRASTAPEDVPLPPTPPPAESPEDNIETIPPPAAISTRWITSPCHVKIGNSVSTAGVKVRQANSTEHFVTISTYAAYEGSCKKPLPYCKPKTRKLFGRKSGKPLPDLVGVSVQEASTRDVEVGKIFENTDITSAAHDNLVFPNEFPQDVSLVGPVSSTIRLANRAALVWSERINSDGVSLRILGDNEQAESFVAGTYFDRPLPVKHGKEKHELSAKDIRRSLLYRRNGRPPEDAGKFRGAPVVLRDAKGGYREVIGFECFHFKPMHAQHEELGMDSKDVIQRIISGHVTTIYGAIKLTREFKQKWQIVDE</sequence>
<keyword evidence="3" id="KW-1185">Reference proteome</keyword>
<protein>
    <submittedName>
        <fullName evidence="2">Uncharacterized protein</fullName>
    </submittedName>
</protein>
<evidence type="ECO:0000313" key="2">
    <source>
        <dbReference type="EMBL" id="KAJ9622115.1"/>
    </source>
</evidence>